<evidence type="ECO:0000256" key="1">
    <source>
        <dbReference type="SAM" id="MobiDB-lite"/>
    </source>
</evidence>
<dbReference type="GeneID" id="54552928"/>
<gene>
    <name evidence="2" type="ORF">EI97DRAFT_442256</name>
</gene>
<accession>A0A6A6JML6</accession>
<organism evidence="2 3">
    <name type="scientific">Westerdykella ornata</name>
    <dbReference type="NCBI Taxonomy" id="318751"/>
    <lineage>
        <taxon>Eukaryota</taxon>
        <taxon>Fungi</taxon>
        <taxon>Dikarya</taxon>
        <taxon>Ascomycota</taxon>
        <taxon>Pezizomycotina</taxon>
        <taxon>Dothideomycetes</taxon>
        <taxon>Pleosporomycetidae</taxon>
        <taxon>Pleosporales</taxon>
        <taxon>Sporormiaceae</taxon>
        <taxon>Westerdykella</taxon>
    </lineage>
</organism>
<keyword evidence="3" id="KW-1185">Reference proteome</keyword>
<protein>
    <submittedName>
        <fullName evidence="2">Uncharacterized protein</fullName>
    </submittedName>
</protein>
<dbReference type="Proteomes" id="UP000800097">
    <property type="component" value="Unassembled WGS sequence"/>
</dbReference>
<sequence>MNCSNGAIFARTQPQTLTLLSAETPHHRKLGALLYANNNHSTPFYASSGKFTGEVRNPTTADPAIMEFQVAGHTKEELKRVYVDMVRQNNELAQTILKFGQILGAIDERQLDAVARDNYTTASGSIDVEKRTVATHSKAGNRTPSSDSGYSSSMDHPDPESEDHVVFRGRAEDVVVYRGRPNNHGDADDVVLFRGRSGVEPDFDGPAYLDAEISVTLLSGLEATAYQGRMPEDSLGSATRSIKSPVSEAQGGVQIAPLQLDDGQSTRANSTTSAASSFIYPTQCPDTPATVVCADFADEELMVPIPVCPKSIALEQILHRKGLDRDHREGPSLFNSEAENYDVTEQMYQLYIRNGLRPKAEWSIGMGVYLEDVSASLTDDYQRSGSTDKSKLVTDEKMAEYNSMRQQALAINTFDMNVENTFAADQFHDMLATPQSGFDHDYWPAGNNCWSIRAPQNPLHSQAVHVNHFLVPTTPEVRQQSGQEEPITPLGALWNIHRWLRYMEKIQDKNAKATCFVGRHSPLEKAYLRRNDTLAMADGTITHITLRDGDVFGNPRLGFKDRFPNIPADAFLKPLPLQELPWRKARREYKYTLEAGVGSPVVEMLMRRSDRKQAIHAQITTMGFTP</sequence>
<name>A0A6A6JML6_WESOR</name>
<evidence type="ECO:0000313" key="2">
    <source>
        <dbReference type="EMBL" id="KAF2276896.1"/>
    </source>
</evidence>
<dbReference type="AlphaFoldDB" id="A0A6A6JML6"/>
<dbReference type="EMBL" id="ML986492">
    <property type="protein sequence ID" value="KAF2276896.1"/>
    <property type="molecule type" value="Genomic_DNA"/>
</dbReference>
<feature type="region of interest" description="Disordered" evidence="1">
    <location>
        <begin position="130"/>
        <end position="163"/>
    </location>
</feature>
<evidence type="ECO:0000313" key="3">
    <source>
        <dbReference type="Proteomes" id="UP000800097"/>
    </source>
</evidence>
<proteinExistence type="predicted"/>
<reference evidence="2" key="1">
    <citation type="journal article" date="2020" name="Stud. Mycol.">
        <title>101 Dothideomycetes genomes: a test case for predicting lifestyles and emergence of pathogens.</title>
        <authorList>
            <person name="Haridas S."/>
            <person name="Albert R."/>
            <person name="Binder M."/>
            <person name="Bloem J."/>
            <person name="Labutti K."/>
            <person name="Salamov A."/>
            <person name="Andreopoulos B."/>
            <person name="Baker S."/>
            <person name="Barry K."/>
            <person name="Bills G."/>
            <person name="Bluhm B."/>
            <person name="Cannon C."/>
            <person name="Castanera R."/>
            <person name="Culley D."/>
            <person name="Daum C."/>
            <person name="Ezra D."/>
            <person name="Gonzalez J."/>
            <person name="Henrissat B."/>
            <person name="Kuo A."/>
            <person name="Liang C."/>
            <person name="Lipzen A."/>
            <person name="Lutzoni F."/>
            <person name="Magnuson J."/>
            <person name="Mondo S."/>
            <person name="Nolan M."/>
            <person name="Ohm R."/>
            <person name="Pangilinan J."/>
            <person name="Park H.-J."/>
            <person name="Ramirez L."/>
            <person name="Alfaro M."/>
            <person name="Sun H."/>
            <person name="Tritt A."/>
            <person name="Yoshinaga Y."/>
            <person name="Zwiers L.-H."/>
            <person name="Turgeon B."/>
            <person name="Goodwin S."/>
            <person name="Spatafora J."/>
            <person name="Crous P."/>
            <person name="Grigoriev I."/>
        </authorList>
    </citation>
    <scope>NUCLEOTIDE SEQUENCE</scope>
    <source>
        <strain evidence="2">CBS 379.55</strain>
    </source>
</reference>
<dbReference type="RefSeq" id="XP_033654435.1">
    <property type="nucleotide sequence ID" value="XM_033799753.1"/>
</dbReference>
<feature type="compositionally biased region" description="Polar residues" evidence="1">
    <location>
        <begin position="134"/>
        <end position="144"/>
    </location>
</feature>